<feature type="transmembrane region" description="Helical" evidence="1">
    <location>
        <begin position="52"/>
        <end position="70"/>
    </location>
</feature>
<keyword evidence="1" id="KW-0472">Membrane</keyword>
<evidence type="ECO:0000256" key="1">
    <source>
        <dbReference type="SAM" id="Phobius"/>
    </source>
</evidence>
<accession>A0A8T9MZJ7</accession>
<reference evidence="2" key="2">
    <citation type="submission" date="2024-09" db="EMBL/GenBank/DDBJ databases">
        <authorList>
            <person name="Veyrier F.J."/>
        </authorList>
    </citation>
    <scope>NUCLEOTIDE SEQUENCE</scope>
    <source>
        <strain evidence="2">17694</strain>
    </source>
</reference>
<organism evidence="2 3">
    <name type="scientific">Conchiformibius kuhniae</name>
    <dbReference type="NCBI Taxonomy" id="211502"/>
    <lineage>
        <taxon>Bacteria</taxon>
        <taxon>Pseudomonadati</taxon>
        <taxon>Pseudomonadota</taxon>
        <taxon>Betaproteobacteria</taxon>
        <taxon>Neisseriales</taxon>
        <taxon>Neisseriaceae</taxon>
        <taxon>Conchiformibius</taxon>
    </lineage>
</organism>
<evidence type="ECO:0000313" key="2">
    <source>
        <dbReference type="EMBL" id="UOP05213.1"/>
    </source>
</evidence>
<keyword evidence="1" id="KW-0812">Transmembrane</keyword>
<protein>
    <submittedName>
        <fullName evidence="2">Uncharacterized protein</fullName>
    </submittedName>
</protein>
<dbReference type="KEGG" id="ckh:LVJ77_02980"/>
<evidence type="ECO:0000313" key="3">
    <source>
        <dbReference type="Proteomes" id="UP000831534"/>
    </source>
</evidence>
<dbReference type="RefSeq" id="WP_027008694.1">
    <property type="nucleotide sequence ID" value="NZ_CP091521.1"/>
</dbReference>
<keyword evidence="1" id="KW-1133">Transmembrane helix</keyword>
<keyword evidence="3" id="KW-1185">Reference proteome</keyword>
<reference evidence="2" key="1">
    <citation type="journal article" date="2022" name="Res Sq">
        <title>Evolution of multicellular longitudinally dividing oral cavity symbionts (Neisseriaceae).</title>
        <authorList>
            <person name="Nyongesa S."/>
            <person name="Weber P."/>
            <person name="Bernet E."/>
            <person name="Pullido F."/>
            <person name="Nieckarz M."/>
            <person name="Delaby M."/>
            <person name="Nieves C."/>
            <person name="Viehboeck T."/>
            <person name="Krause N."/>
            <person name="Rivera-Millot A."/>
            <person name="Nakamura A."/>
            <person name="Vischer N."/>
            <person name="VanNieuwenhze M."/>
            <person name="Brun Y."/>
            <person name="Cava F."/>
            <person name="Bulgheresi S."/>
            <person name="Veyrier F."/>
        </authorList>
    </citation>
    <scope>NUCLEOTIDE SEQUENCE</scope>
    <source>
        <strain evidence="2">17694</strain>
    </source>
</reference>
<proteinExistence type="predicted"/>
<dbReference type="Proteomes" id="UP000831534">
    <property type="component" value="Chromosome"/>
</dbReference>
<dbReference type="AlphaFoldDB" id="A0A8T9MZJ7"/>
<dbReference type="EMBL" id="CP091521">
    <property type="protein sequence ID" value="UOP05213.1"/>
    <property type="molecule type" value="Genomic_DNA"/>
</dbReference>
<gene>
    <name evidence="2" type="ORF">LVJ77_02980</name>
</gene>
<name>A0A8T9MZJ7_9NEIS</name>
<sequence length="76" mass="8220">MSQLSQTVNTAVQPLYVFGKWIVVAGMVMLVSFVLTKILAKRLGMNRKQSQAFAQLISSLAMLGVLLIGFSKAFGA</sequence>
<feature type="transmembrane region" description="Helical" evidence="1">
    <location>
        <begin position="20"/>
        <end position="40"/>
    </location>
</feature>